<evidence type="ECO:0000313" key="1">
    <source>
        <dbReference type="EMBL" id="CAD2208853.1"/>
    </source>
</evidence>
<dbReference type="Proteomes" id="UP000580250">
    <property type="component" value="Unassembled WGS sequence"/>
</dbReference>
<evidence type="ECO:0000313" key="2">
    <source>
        <dbReference type="Proteomes" id="UP000580250"/>
    </source>
</evidence>
<gene>
    <name evidence="1" type="ORF">MENT_LOCUS62944</name>
</gene>
<proteinExistence type="predicted"/>
<comment type="caution">
    <text evidence="1">The sequence shown here is derived from an EMBL/GenBank/DDBJ whole genome shotgun (WGS) entry which is preliminary data.</text>
</comment>
<sequence length="108" mass="12573">MMGEMEVEQIQRKGKNGSKRALYISDNFFFSHVQFNTLLANILSEKYKVDMLVYTDTEGITIESDNFQIISVPINEELFLRFKVENIVKYRNSVLYSTMGIYAGEIQK</sequence>
<dbReference type="EMBL" id="CAJEWN010003887">
    <property type="protein sequence ID" value="CAD2208853.1"/>
    <property type="molecule type" value="Genomic_DNA"/>
</dbReference>
<organism evidence="1 2">
    <name type="scientific">Meloidogyne enterolobii</name>
    <name type="common">Root-knot nematode worm</name>
    <name type="synonym">Meloidogyne mayaguensis</name>
    <dbReference type="NCBI Taxonomy" id="390850"/>
    <lineage>
        <taxon>Eukaryota</taxon>
        <taxon>Metazoa</taxon>
        <taxon>Ecdysozoa</taxon>
        <taxon>Nematoda</taxon>
        <taxon>Chromadorea</taxon>
        <taxon>Rhabditida</taxon>
        <taxon>Tylenchina</taxon>
        <taxon>Tylenchomorpha</taxon>
        <taxon>Tylenchoidea</taxon>
        <taxon>Meloidogynidae</taxon>
        <taxon>Meloidogyninae</taxon>
        <taxon>Meloidogyne</taxon>
    </lineage>
</organism>
<protein>
    <submittedName>
        <fullName evidence="1">Uncharacterized protein</fullName>
    </submittedName>
</protein>
<name>A0A6V7YB02_MELEN</name>
<dbReference type="AlphaFoldDB" id="A0A6V7YB02"/>
<accession>A0A6V7YB02</accession>
<reference evidence="1 2" key="1">
    <citation type="submission" date="2020-08" db="EMBL/GenBank/DDBJ databases">
        <authorList>
            <person name="Koutsovoulos G."/>
            <person name="Danchin GJ E."/>
        </authorList>
    </citation>
    <scope>NUCLEOTIDE SEQUENCE [LARGE SCALE GENOMIC DNA]</scope>
</reference>